<dbReference type="SUPFAM" id="SSF50494">
    <property type="entry name" value="Trypsin-like serine proteases"/>
    <property type="match status" value="1"/>
</dbReference>
<accession>A0A6I4SZJ6</accession>
<dbReference type="Gene3D" id="2.40.10.10">
    <property type="entry name" value="Trypsin-like serine proteases"/>
    <property type="match status" value="1"/>
</dbReference>
<dbReference type="SMART" id="SM00020">
    <property type="entry name" value="Tryp_SPc"/>
    <property type="match status" value="1"/>
</dbReference>
<dbReference type="AlphaFoldDB" id="A0A6I4SZJ6"/>
<keyword evidence="2 5" id="KW-0645">Protease</keyword>
<dbReference type="RefSeq" id="WP_159796368.1">
    <property type="nucleotide sequence ID" value="NZ_WTYM01000052.1"/>
</dbReference>
<evidence type="ECO:0000256" key="1">
    <source>
        <dbReference type="ARBA" id="ARBA00023157"/>
    </source>
</evidence>
<feature type="domain" description="Peptidase S1" evidence="4">
    <location>
        <begin position="203"/>
        <end position="461"/>
    </location>
</feature>
<protein>
    <submittedName>
        <fullName evidence="5">Trypsin-like serine protease</fullName>
    </submittedName>
</protein>
<dbReference type="PRINTS" id="PR00722">
    <property type="entry name" value="CHYMOTRYPSIN"/>
</dbReference>
<dbReference type="GO" id="GO:0004252">
    <property type="term" value="F:serine-type endopeptidase activity"/>
    <property type="evidence" value="ECO:0007669"/>
    <property type="project" value="InterPro"/>
</dbReference>
<dbReference type="GO" id="GO:0006508">
    <property type="term" value="P:proteolysis"/>
    <property type="evidence" value="ECO:0007669"/>
    <property type="project" value="UniProtKB-KW"/>
</dbReference>
<keyword evidence="1" id="KW-1015">Disulfide bond</keyword>
<keyword evidence="3" id="KW-0732">Signal</keyword>
<evidence type="ECO:0000313" key="6">
    <source>
        <dbReference type="Proteomes" id="UP000433652"/>
    </source>
</evidence>
<dbReference type="OrthoDB" id="267336at2"/>
<keyword evidence="2" id="KW-0378">Hydrolase</keyword>
<name>A0A6I4SZJ6_9SPHN</name>
<dbReference type="Proteomes" id="UP000433652">
    <property type="component" value="Unassembled WGS sequence"/>
</dbReference>
<dbReference type="PANTHER" id="PTHR24253">
    <property type="entry name" value="TRANSMEMBRANE PROTEASE SERINE"/>
    <property type="match status" value="1"/>
</dbReference>
<dbReference type="InterPro" id="IPR018114">
    <property type="entry name" value="TRYPSIN_HIS"/>
</dbReference>
<evidence type="ECO:0000256" key="3">
    <source>
        <dbReference type="SAM" id="SignalP"/>
    </source>
</evidence>
<dbReference type="CDD" id="cd00190">
    <property type="entry name" value="Tryp_SPc"/>
    <property type="match status" value="1"/>
</dbReference>
<evidence type="ECO:0000256" key="2">
    <source>
        <dbReference type="RuleBase" id="RU363034"/>
    </source>
</evidence>
<feature type="signal peptide" evidence="3">
    <location>
        <begin position="1"/>
        <end position="28"/>
    </location>
</feature>
<dbReference type="PROSITE" id="PS50240">
    <property type="entry name" value="TRYPSIN_DOM"/>
    <property type="match status" value="1"/>
</dbReference>
<dbReference type="PROSITE" id="PS00134">
    <property type="entry name" value="TRYPSIN_HIS"/>
    <property type="match status" value="1"/>
</dbReference>
<dbReference type="InterPro" id="IPR043504">
    <property type="entry name" value="Peptidase_S1_PA_chymotrypsin"/>
</dbReference>
<dbReference type="InterPro" id="IPR001314">
    <property type="entry name" value="Peptidase_S1A"/>
</dbReference>
<evidence type="ECO:0000313" key="5">
    <source>
        <dbReference type="EMBL" id="MXO60467.1"/>
    </source>
</evidence>
<keyword evidence="6" id="KW-1185">Reference proteome</keyword>
<feature type="chain" id="PRO_5026106105" evidence="3">
    <location>
        <begin position="29"/>
        <end position="482"/>
    </location>
</feature>
<dbReference type="InterPro" id="IPR033116">
    <property type="entry name" value="TRYPSIN_SER"/>
</dbReference>
<dbReference type="PANTHER" id="PTHR24253:SF153">
    <property type="entry name" value="SERINE PROTEASE HEPSIN"/>
    <property type="match status" value="1"/>
</dbReference>
<gene>
    <name evidence="5" type="ORF">GRI89_13055</name>
</gene>
<comment type="caution">
    <text evidence="5">The sequence shown here is derived from an EMBL/GenBank/DDBJ whole genome shotgun (WGS) entry which is preliminary data.</text>
</comment>
<dbReference type="Pfam" id="PF00089">
    <property type="entry name" value="Trypsin"/>
    <property type="match status" value="1"/>
</dbReference>
<dbReference type="EMBL" id="WTYM01000052">
    <property type="protein sequence ID" value="MXO60467.1"/>
    <property type="molecule type" value="Genomic_DNA"/>
</dbReference>
<dbReference type="PROSITE" id="PS00135">
    <property type="entry name" value="TRYPSIN_SER"/>
    <property type="match status" value="1"/>
</dbReference>
<dbReference type="InterPro" id="IPR009003">
    <property type="entry name" value="Peptidase_S1_PA"/>
</dbReference>
<dbReference type="InterPro" id="IPR001254">
    <property type="entry name" value="Trypsin_dom"/>
</dbReference>
<keyword evidence="2" id="KW-0720">Serine protease</keyword>
<evidence type="ECO:0000259" key="4">
    <source>
        <dbReference type="PROSITE" id="PS50240"/>
    </source>
</evidence>
<proteinExistence type="predicted"/>
<sequence>MSRTKVLRRICAALAFAGIALLSRPAAAQETDGTAYNAMMIELAPEERDGFSRLISAQPQPARQAIYDVSDALQPYEHGIWAALLVEYADGQGGPSLVDFILALDKPERARLAGLLSERQSWSWAALPVFLRQRPIEEARFATLQLPDLQQDAAFDADAQIDLFCRPTGEAGERPVRIMSGDECLKAWDDFLVRWEPPRSVRVVRGDMAGRNGTENAWWQLQLHQKGRPVDWAKSHICGAVYIGEKWALTAAHCVADFWPTDFGRVDIRYALHDLTIAGSSVEIAAIVKHAGHTRSGDSGDIALLKLAAVPASRELKAAGVPDREAARAGYPPNAALLVSGWGYTGETDRTSNPKDKFGKPQQTSRNLLVGEVNYLPAAECGPLLRAGAVKPGQMCAYSAGQVDSCRGDSGGPLVRKAGSQPPVLVGLVSFGEGCGQAGKPGVYADVGFYERNGWIDSAKRKALGIDRQIVDLGDPVPAARR</sequence>
<reference evidence="5 6" key="1">
    <citation type="submission" date="2019-12" db="EMBL/GenBank/DDBJ databases">
        <title>Genomic-based taxomic classification of the family Erythrobacteraceae.</title>
        <authorList>
            <person name="Xu L."/>
        </authorList>
    </citation>
    <scope>NUCLEOTIDE SEQUENCE [LARGE SCALE GENOMIC DNA]</scope>
    <source>
        <strain evidence="5 6">MCCC 1K01500</strain>
    </source>
</reference>
<organism evidence="5 6">
    <name type="scientific">Croceibacterium salegens</name>
    <dbReference type="NCBI Taxonomy" id="1737568"/>
    <lineage>
        <taxon>Bacteria</taxon>
        <taxon>Pseudomonadati</taxon>
        <taxon>Pseudomonadota</taxon>
        <taxon>Alphaproteobacteria</taxon>
        <taxon>Sphingomonadales</taxon>
        <taxon>Erythrobacteraceae</taxon>
        <taxon>Croceibacterium</taxon>
    </lineage>
</organism>